<dbReference type="EMBL" id="PYMC01000018">
    <property type="protein sequence ID" value="PSW02562.1"/>
    <property type="molecule type" value="Genomic_DNA"/>
</dbReference>
<proteinExistence type="predicted"/>
<comment type="caution">
    <text evidence="1">The sequence shown here is derived from an EMBL/GenBank/DDBJ whole genome shotgun (WGS) entry which is preliminary data.</text>
</comment>
<name>A0A2T3MTD3_9GAMM</name>
<gene>
    <name evidence="1" type="ORF">C9I89_18760</name>
</gene>
<evidence type="ECO:0000313" key="2">
    <source>
        <dbReference type="Proteomes" id="UP000240904"/>
    </source>
</evidence>
<organism evidence="1 2">
    <name type="scientific">Photobacterium lipolyticum</name>
    <dbReference type="NCBI Taxonomy" id="266810"/>
    <lineage>
        <taxon>Bacteria</taxon>
        <taxon>Pseudomonadati</taxon>
        <taxon>Pseudomonadota</taxon>
        <taxon>Gammaproteobacteria</taxon>
        <taxon>Vibrionales</taxon>
        <taxon>Vibrionaceae</taxon>
        <taxon>Photobacterium</taxon>
    </lineage>
</organism>
<protein>
    <submittedName>
        <fullName evidence="1">Uncharacterized protein</fullName>
    </submittedName>
</protein>
<keyword evidence="2" id="KW-1185">Reference proteome</keyword>
<dbReference type="Proteomes" id="UP000240904">
    <property type="component" value="Unassembled WGS sequence"/>
</dbReference>
<evidence type="ECO:0000313" key="1">
    <source>
        <dbReference type="EMBL" id="PSW02562.1"/>
    </source>
</evidence>
<accession>A0A2T3MTD3</accession>
<sequence length="206" mass="24179">MSTERTRSYTEQYFRISAKTFRPMLNANPGIYRVGNSNLGQEHQIFRLIVSSNWGRAMIFNIQSRKHLIPLKLDNRSASNKLYLVCPYCSRQRQHLYAVSEAYACRTCLKLSYACQSECKLERLARKIRDIRKSIWGASCPGLNNLCDNSFLWPKPKWMRYNTFDTATAKLRLLERQYLKLSLEQFDRMFGEVGKQEPVNKNMDVN</sequence>
<dbReference type="AlphaFoldDB" id="A0A2T3MTD3"/>
<reference evidence="1 2" key="1">
    <citation type="submission" date="2018-03" db="EMBL/GenBank/DDBJ databases">
        <title>Whole genome sequencing of Histamine producing bacteria.</title>
        <authorList>
            <person name="Butler K."/>
        </authorList>
    </citation>
    <scope>NUCLEOTIDE SEQUENCE [LARGE SCALE GENOMIC DNA]</scope>
    <source>
        <strain evidence="1 2">DSM 16190</strain>
    </source>
</reference>